<dbReference type="PANTHER" id="PTHR43639:SF1">
    <property type="entry name" value="SHORT-CHAIN DEHYDROGENASE_REDUCTASE FAMILY PROTEIN"/>
    <property type="match status" value="1"/>
</dbReference>
<dbReference type="Proteomes" id="UP000092731">
    <property type="component" value="Unassembled WGS sequence"/>
</dbReference>
<dbReference type="Proteomes" id="UP000092677">
    <property type="component" value="Unassembled WGS sequence"/>
</dbReference>
<dbReference type="PRINTS" id="PR00081">
    <property type="entry name" value="GDHRDH"/>
</dbReference>
<evidence type="ECO:0000256" key="2">
    <source>
        <dbReference type="ARBA" id="ARBA00023002"/>
    </source>
</evidence>
<dbReference type="EMBL" id="BDDM01000059">
    <property type="protein sequence ID" value="GAT77988.1"/>
    <property type="molecule type" value="Genomic_DNA"/>
</dbReference>
<protein>
    <submittedName>
        <fullName evidence="3">Pteridine reductase 1</fullName>
    </submittedName>
</protein>
<dbReference type="InterPro" id="IPR036291">
    <property type="entry name" value="NAD(P)-bd_dom_sf"/>
</dbReference>
<dbReference type="GO" id="GO:0016491">
    <property type="term" value="F:oxidoreductase activity"/>
    <property type="evidence" value="ECO:0007669"/>
    <property type="project" value="UniProtKB-KW"/>
</dbReference>
<keyword evidence="2" id="KW-0560">Oxidoreductase</keyword>
<organism evidence="3 5">
    <name type="scientific">Ehrlichia ruminantium</name>
    <name type="common">heartwater rickettsia</name>
    <name type="synonym">Cowdria ruminantium</name>
    <dbReference type="NCBI Taxonomy" id="779"/>
    <lineage>
        <taxon>Bacteria</taxon>
        <taxon>Pseudomonadati</taxon>
        <taxon>Pseudomonadota</taxon>
        <taxon>Alphaproteobacteria</taxon>
        <taxon>Rickettsiales</taxon>
        <taxon>Anaplasmataceae</taxon>
        <taxon>Ehrlichia</taxon>
    </lineage>
</organism>
<dbReference type="InterPro" id="IPR002347">
    <property type="entry name" value="SDR_fam"/>
</dbReference>
<evidence type="ECO:0000313" key="5">
    <source>
        <dbReference type="Proteomes" id="UP000092677"/>
    </source>
</evidence>
<dbReference type="RefSeq" id="WP_065432365.1">
    <property type="nucleotide sequence ID" value="NZ_BDDL01000019.1"/>
</dbReference>
<evidence type="ECO:0000313" key="3">
    <source>
        <dbReference type="EMBL" id="GAT76959.1"/>
    </source>
</evidence>
<name>A0A170RML6_EHRRU</name>
<accession>A0A170RML6</accession>
<sequence length="231" mass="26290">MFTQLNKNGALITGSARRLGRAMAIFLATKGYDIAVHYNSSKEHALQLKDTIENLCNQKCILIQANLTKFESLSYVINETFQFMPYCNCLINNASVFYPQTFINTTVETFTQNYNLHVQAPLFLTQYFAQKCSTIGHVINMIDEMVIRNPIKYFTYTLSKKSLSDFTKAAAGVLSPQIKVNAIGPRIISNDFLNNIDYYNMMNNKEVVEVLIKLEQLLDVNNNYTGTINFV</sequence>
<dbReference type="STRING" id="779.GCA_002019755_00148"/>
<comment type="similarity">
    <text evidence="1">Belongs to the short-chain dehydrogenases/reductases (SDR) family.</text>
</comment>
<evidence type="ECO:0000256" key="1">
    <source>
        <dbReference type="ARBA" id="ARBA00006484"/>
    </source>
</evidence>
<reference evidence="5 6" key="2">
    <citation type="submission" date="2016-05" db="EMBL/GenBank/DDBJ databases">
        <title>Draft genome sequences of four strains of Ehrlichia ruminantium, a tick-borne pathogen of ruminants, isolated from Zimbabwe, The Gambia and Ghana.</title>
        <authorList>
            <person name="Nakao R."/>
            <person name="Jongejan F."/>
            <person name="Sugimoto C."/>
        </authorList>
    </citation>
    <scope>NUCLEOTIDE SEQUENCE [LARGE SCALE GENOMIC DNA]</scope>
    <source>
        <strain evidence="5">Kerr Seringe</strain>
        <strain evidence="6">Pokoase 417</strain>
    </source>
</reference>
<proteinExistence type="inferred from homology"/>
<dbReference type="Pfam" id="PF00106">
    <property type="entry name" value="adh_short"/>
    <property type="match status" value="1"/>
</dbReference>
<dbReference type="EMBL" id="BDDL01000019">
    <property type="protein sequence ID" value="GAT76959.1"/>
    <property type="molecule type" value="Genomic_DNA"/>
</dbReference>
<comment type="caution">
    <text evidence="3">The sequence shown here is derived from an EMBL/GenBank/DDBJ whole genome shotgun (WGS) entry which is preliminary data.</text>
</comment>
<dbReference type="Gene3D" id="3.40.50.720">
    <property type="entry name" value="NAD(P)-binding Rossmann-like Domain"/>
    <property type="match status" value="1"/>
</dbReference>
<dbReference type="PANTHER" id="PTHR43639">
    <property type="entry name" value="OXIDOREDUCTASE, SHORT-CHAIN DEHYDROGENASE/REDUCTASE FAMILY (AFU_ORTHOLOGUE AFUA_5G02870)"/>
    <property type="match status" value="1"/>
</dbReference>
<evidence type="ECO:0000313" key="4">
    <source>
        <dbReference type="EMBL" id="GAT77988.1"/>
    </source>
</evidence>
<evidence type="ECO:0000313" key="6">
    <source>
        <dbReference type="Proteomes" id="UP000092731"/>
    </source>
</evidence>
<reference evidence="3" key="1">
    <citation type="journal article" date="2016" name="Genome Announc.">
        <title>Draft Genome Sequences of Three Strains of Ehrlichia ruminantium, a Tick-Borne Pathogen of Ruminants, Isolated from Zimbabwe, The Gambia, and Ghana.</title>
        <authorList>
            <person name="Nakao R."/>
            <person name="Jongejan F."/>
            <person name="Sugimoto C."/>
        </authorList>
    </citation>
    <scope>NUCLEOTIDE SEQUENCE</scope>
    <source>
        <strain evidence="3">Kerr Seringe</strain>
        <strain evidence="4">Pokoase 417</strain>
    </source>
</reference>
<dbReference type="AlphaFoldDB" id="A0A170RML6"/>
<gene>
    <name evidence="3" type="primary">ptr1</name>
    <name evidence="3" type="ORF">EHRUM2_01610</name>
    <name evidence="4" type="ORF">EHRUM3_01940</name>
</gene>
<dbReference type="SUPFAM" id="SSF51735">
    <property type="entry name" value="NAD(P)-binding Rossmann-fold domains"/>
    <property type="match status" value="1"/>
</dbReference>